<accession>A0ABW3KC18</accession>
<proteinExistence type="predicted"/>
<sequence>MKIIALELLQIVHDFSERLHAVSDHDFLAKSNAHKWSKQEILGHLIDSGHNNLRRFICGQYENQPPHIIYNQDFWVAANNYQASKKDDVITLWRLINERIYTVLITMPEEKYLRECNTGRHTNELHSLEFLAIDYVRHLKHHLNQILPGSFDVVYS</sequence>
<evidence type="ECO:0000313" key="2">
    <source>
        <dbReference type="EMBL" id="MFD1002898.1"/>
    </source>
</evidence>
<dbReference type="RefSeq" id="WP_377584742.1">
    <property type="nucleotide sequence ID" value="NZ_JBHTKA010000014.1"/>
</dbReference>
<dbReference type="Proteomes" id="UP001597112">
    <property type="component" value="Unassembled WGS sequence"/>
</dbReference>
<reference evidence="3" key="1">
    <citation type="journal article" date="2019" name="Int. J. Syst. Evol. Microbiol.">
        <title>The Global Catalogue of Microorganisms (GCM) 10K type strain sequencing project: providing services to taxonomists for standard genome sequencing and annotation.</title>
        <authorList>
            <consortium name="The Broad Institute Genomics Platform"/>
            <consortium name="The Broad Institute Genome Sequencing Center for Infectious Disease"/>
            <person name="Wu L."/>
            <person name="Ma J."/>
        </authorList>
    </citation>
    <scope>NUCLEOTIDE SEQUENCE [LARGE SCALE GENOMIC DNA]</scope>
    <source>
        <strain evidence="3">CCUG 58938</strain>
    </source>
</reference>
<dbReference type="InterPro" id="IPR024775">
    <property type="entry name" value="DinB-like"/>
</dbReference>
<dbReference type="EMBL" id="JBHTKA010000014">
    <property type="protein sequence ID" value="MFD1002898.1"/>
    <property type="molecule type" value="Genomic_DNA"/>
</dbReference>
<name>A0ABW3KC18_9BACT</name>
<evidence type="ECO:0000313" key="3">
    <source>
        <dbReference type="Proteomes" id="UP001597112"/>
    </source>
</evidence>
<dbReference type="Pfam" id="PF12867">
    <property type="entry name" value="DinB_2"/>
    <property type="match status" value="1"/>
</dbReference>
<dbReference type="InterPro" id="IPR034660">
    <property type="entry name" value="DinB/YfiT-like"/>
</dbReference>
<dbReference type="SUPFAM" id="SSF109854">
    <property type="entry name" value="DinB/YfiT-like putative metalloenzymes"/>
    <property type="match status" value="1"/>
</dbReference>
<organism evidence="2 3">
    <name type="scientific">Ohtaekwangia kribbensis</name>
    <dbReference type="NCBI Taxonomy" id="688913"/>
    <lineage>
        <taxon>Bacteria</taxon>
        <taxon>Pseudomonadati</taxon>
        <taxon>Bacteroidota</taxon>
        <taxon>Cytophagia</taxon>
        <taxon>Cytophagales</taxon>
        <taxon>Fulvivirgaceae</taxon>
        <taxon>Ohtaekwangia</taxon>
    </lineage>
</organism>
<evidence type="ECO:0000259" key="1">
    <source>
        <dbReference type="Pfam" id="PF12867"/>
    </source>
</evidence>
<comment type="caution">
    <text evidence="2">The sequence shown here is derived from an EMBL/GenBank/DDBJ whole genome shotgun (WGS) entry which is preliminary data.</text>
</comment>
<protein>
    <submittedName>
        <fullName evidence="2">DinB family protein</fullName>
    </submittedName>
</protein>
<feature type="domain" description="DinB-like" evidence="1">
    <location>
        <begin position="13"/>
        <end position="146"/>
    </location>
</feature>
<keyword evidence="3" id="KW-1185">Reference proteome</keyword>
<dbReference type="Gene3D" id="1.20.120.450">
    <property type="entry name" value="dinb family like domain"/>
    <property type="match status" value="1"/>
</dbReference>
<gene>
    <name evidence="2" type="ORF">ACFQ21_26460</name>
</gene>